<dbReference type="Gene3D" id="2.60.120.230">
    <property type="match status" value="1"/>
</dbReference>
<dbReference type="Pfam" id="PF01082">
    <property type="entry name" value="Cu2_monooxygen"/>
    <property type="match status" value="1"/>
</dbReference>
<dbReference type="GO" id="GO:0005507">
    <property type="term" value="F:copper ion binding"/>
    <property type="evidence" value="ECO:0007669"/>
    <property type="project" value="InterPro"/>
</dbReference>
<dbReference type="Gene3D" id="2.60.120.310">
    <property type="entry name" value="Copper type II, ascorbate-dependent monooxygenase, N-terminal domain"/>
    <property type="match status" value="1"/>
</dbReference>
<dbReference type="InterPro" id="IPR008977">
    <property type="entry name" value="PHM/PNGase_F_dom_sf"/>
</dbReference>
<dbReference type="PANTHER" id="PTHR10157">
    <property type="entry name" value="DOPAMINE BETA HYDROXYLASE RELATED"/>
    <property type="match status" value="1"/>
</dbReference>
<evidence type="ECO:0000313" key="5">
    <source>
        <dbReference type="EMBL" id="CAF4825838.1"/>
    </source>
</evidence>
<dbReference type="GO" id="GO:0004500">
    <property type="term" value="F:dopamine beta-monooxygenase activity"/>
    <property type="evidence" value="ECO:0007669"/>
    <property type="project" value="InterPro"/>
</dbReference>
<feature type="domain" description="Copper type II ascorbate-dependent monooxygenase N-terminal" evidence="3">
    <location>
        <begin position="2"/>
        <end position="32"/>
    </location>
</feature>
<sequence length="148" mass="16801">MTEYPPEAGYPIGGDFEIKYYMIETHFNNPNRLSSIDGSSGIQFYLGDQLRQYDIGYLPFGTDIRPNTLAIPPYAQNFIIDSFCPNSVTMNIPNSEISIVSAFPHAHLHGDEFVNRCVYNTMNKTPITLGGESVHNEMCLNMFVYYPR</sequence>
<keyword evidence="2" id="KW-0325">Glycoprotein</keyword>
<evidence type="ECO:0000256" key="2">
    <source>
        <dbReference type="ARBA" id="ARBA00023180"/>
    </source>
</evidence>
<comment type="caution">
    <text evidence="5">The sequence shown here is derived from an EMBL/GenBank/DDBJ whole genome shotgun (WGS) entry which is preliminary data.</text>
</comment>
<evidence type="ECO:0000256" key="1">
    <source>
        <dbReference type="ARBA" id="ARBA00023157"/>
    </source>
</evidence>
<keyword evidence="1" id="KW-1015">Disulfide bond</keyword>
<gene>
    <name evidence="5" type="ORF">TOA249_LOCUS24895</name>
</gene>
<dbReference type="InterPro" id="IPR000945">
    <property type="entry name" value="DBH-like"/>
</dbReference>
<evidence type="ECO:0000313" key="6">
    <source>
        <dbReference type="Proteomes" id="UP000663838"/>
    </source>
</evidence>
<dbReference type="InterPro" id="IPR000323">
    <property type="entry name" value="Cu2_ascorb_mOase_N"/>
</dbReference>
<reference evidence="5" key="1">
    <citation type="submission" date="2021-02" db="EMBL/GenBank/DDBJ databases">
        <authorList>
            <person name="Nowell W R."/>
        </authorList>
    </citation>
    <scope>NUCLEOTIDE SEQUENCE</scope>
</reference>
<protein>
    <recommendedName>
        <fullName evidence="7">Copper type II ascorbate-dependent monooxygenase C-terminal domain-containing protein</fullName>
    </recommendedName>
</protein>
<evidence type="ECO:0008006" key="7">
    <source>
        <dbReference type="Google" id="ProtNLM"/>
    </source>
</evidence>
<dbReference type="Proteomes" id="UP000663838">
    <property type="component" value="Unassembled WGS sequence"/>
</dbReference>
<dbReference type="Pfam" id="PF03712">
    <property type="entry name" value="Cu2_monoox_C"/>
    <property type="match status" value="1"/>
</dbReference>
<dbReference type="AlphaFoldDB" id="A0A821QRC0"/>
<dbReference type="InterPro" id="IPR014784">
    <property type="entry name" value="Cu2_ascorb_mOase-like_C"/>
</dbReference>
<organism evidence="5 6">
    <name type="scientific">Rotaria socialis</name>
    <dbReference type="NCBI Taxonomy" id="392032"/>
    <lineage>
        <taxon>Eukaryota</taxon>
        <taxon>Metazoa</taxon>
        <taxon>Spiralia</taxon>
        <taxon>Gnathifera</taxon>
        <taxon>Rotifera</taxon>
        <taxon>Eurotatoria</taxon>
        <taxon>Bdelloidea</taxon>
        <taxon>Philodinida</taxon>
        <taxon>Philodinidae</taxon>
        <taxon>Rotaria</taxon>
    </lineage>
</organism>
<feature type="non-terminal residue" evidence="5">
    <location>
        <position position="1"/>
    </location>
</feature>
<dbReference type="EMBL" id="CAJOBS010002612">
    <property type="protein sequence ID" value="CAF4825838.1"/>
    <property type="molecule type" value="Genomic_DNA"/>
</dbReference>
<name>A0A821QRC0_9BILA</name>
<dbReference type="SUPFAM" id="SSF49742">
    <property type="entry name" value="PHM/PNGase F"/>
    <property type="match status" value="2"/>
</dbReference>
<feature type="domain" description="Copper type II ascorbate-dependent monooxygenase C-terminal" evidence="4">
    <location>
        <begin position="109"/>
        <end position="148"/>
    </location>
</feature>
<evidence type="ECO:0000259" key="3">
    <source>
        <dbReference type="Pfam" id="PF01082"/>
    </source>
</evidence>
<dbReference type="PANTHER" id="PTHR10157:SF23">
    <property type="entry name" value="MOXD1 HOMOLOG 1"/>
    <property type="match status" value="1"/>
</dbReference>
<dbReference type="InterPro" id="IPR024548">
    <property type="entry name" value="Cu2_monoox_C"/>
</dbReference>
<dbReference type="InterPro" id="IPR036939">
    <property type="entry name" value="Cu2_ascorb_mOase_N_sf"/>
</dbReference>
<proteinExistence type="predicted"/>
<accession>A0A821QRC0</accession>
<evidence type="ECO:0000259" key="4">
    <source>
        <dbReference type="Pfam" id="PF03712"/>
    </source>
</evidence>